<evidence type="ECO:0000259" key="7">
    <source>
        <dbReference type="Pfam" id="PF07005"/>
    </source>
</evidence>
<evidence type="ECO:0000256" key="4">
    <source>
        <dbReference type="ARBA" id="ARBA00022777"/>
    </source>
</evidence>
<gene>
    <name evidence="9" type="ORF">ONZ52_02015</name>
</gene>
<evidence type="ECO:0000256" key="3">
    <source>
        <dbReference type="ARBA" id="ARBA00022741"/>
    </source>
</evidence>
<dbReference type="Pfam" id="PF17042">
    <property type="entry name" value="NBD_C"/>
    <property type="match status" value="1"/>
</dbReference>
<protein>
    <recommendedName>
        <fullName evidence="11">Four-carbon acid sugar kinase family protein</fullName>
    </recommendedName>
</protein>
<comment type="caution">
    <text evidence="9">The sequence shown here is derived from an EMBL/GenBank/DDBJ whole genome shotgun (WGS) entry which is preliminary data.</text>
</comment>
<dbReference type="EMBL" id="JAPEUL010000004">
    <property type="protein sequence ID" value="MCW4627862.1"/>
    <property type="molecule type" value="Genomic_DNA"/>
</dbReference>
<accession>A0ABT3KBF1</accession>
<feature type="domain" description="Four-carbon acid sugar kinase nucleotide binding" evidence="8">
    <location>
        <begin position="239"/>
        <end position="327"/>
    </location>
</feature>
<feature type="domain" description="Four-carbon acid sugar kinase N-terminal" evidence="7">
    <location>
        <begin position="9"/>
        <end position="127"/>
    </location>
</feature>
<evidence type="ECO:0000259" key="8">
    <source>
        <dbReference type="Pfam" id="PF17042"/>
    </source>
</evidence>
<dbReference type="InterPro" id="IPR031475">
    <property type="entry name" value="NBD_C"/>
</dbReference>
<dbReference type="SUPFAM" id="SSF142764">
    <property type="entry name" value="YgbK-like"/>
    <property type="match status" value="1"/>
</dbReference>
<evidence type="ECO:0008006" key="11">
    <source>
        <dbReference type="Google" id="ProtNLM"/>
    </source>
</evidence>
<evidence type="ECO:0000256" key="5">
    <source>
        <dbReference type="ARBA" id="ARBA00022840"/>
    </source>
</evidence>
<dbReference type="RefSeq" id="WP_265216963.1">
    <property type="nucleotide sequence ID" value="NZ_JAPEUL010000004.1"/>
</dbReference>
<dbReference type="InterPro" id="IPR010737">
    <property type="entry name" value="4-carb_acid_sugar_kinase_N"/>
</dbReference>
<dbReference type="Pfam" id="PF07005">
    <property type="entry name" value="SBD_N"/>
    <property type="match status" value="1"/>
</dbReference>
<dbReference type="Gene3D" id="3.40.980.20">
    <property type="entry name" value="Four-carbon acid sugar kinase, nucleotide binding domain"/>
    <property type="match status" value="1"/>
</dbReference>
<evidence type="ECO:0000256" key="6">
    <source>
        <dbReference type="ARBA" id="ARBA00023277"/>
    </source>
</evidence>
<evidence type="ECO:0000256" key="1">
    <source>
        <dbReference type="ARBA" id="ARBA00005715"/>
    </source>
</evidence>
<keyword evidence="5" id="KW-0067">ATP-binding</keyword>
<comment type="similarity">
    <text evidence="1">Belongs to the four-carbon acid sugar kinase family.</text>
</comment>
<evidence type="ECO:0000256" key="2">
    <source>
        <dbReference type="ARBA" id="ARBA00022679"/>
    </source>
</evidence>
<keyword evidence="10" id="KW-1185">Reference proteome</keyword>
<organism evidence="9 10">
    <name type="scientific">Marinomonas rhodophyticola</name>
    <dbReference type="NCBI Taxonomy" id="2992803"/>
    <lineage>
        <taxon>Bacteria</taxon>
        <taxon>Pseudomonadati</taxon>
        <taxon>Pseudomonadota</taxon>
        <taxon>Gammaproteobacteria</taxon>
        <taxon>Oceanospirillales</taxon>
        <taxon>Oceanospirillaceae</taxon>
        <taxon>Marinomonas</taxon>
    </lineage>
</organism>
<keyword evidence="3" id="KW-0547">Nucleotide-binding</keyword>
<evidence type="ECO:0000313" key="9">
    <source>
        <dbReference type="EMBL" id="MCW4627862.1"/>
    </source>
</evidence>
<dbReference type="InterPro" id="IPR042213">
    <property type="entry name" value="NBD_C_sf"/>
</dbReference>
<keyword evidence="6" id="KW-0119">Carbohydrate metabolism</keyword>
<keyword evidence="2" id="KW-0808">Transferase</keyword>
<dbReference type="Gene3D" id="3.40.50.10840">
    <property type="entry name" value="Putative sugar-binding, N-terminal domain"/>
    <property type="match status" value="1"/>
</dbReference>
<dbReference type="InterPro" id="IPR037051">
    <property type="entry name" value="4-carb_acid_sugar_kinase_N_sf"/>
</dbReference>
<name>A0ABT3KBF1_9GAMM</name>
<keyword evidence="4" id="KW-0418">Kinase</keyword>
<reference evidence="9" key="1">
    <citation type="submission" date="2022-11" db="EMBL/GenBank/DDBJ databases">
        <title>Marinomonas sp. nov., isolated from marine algae.</title>
        <authorList>
            <person name="Choi D.G."/>
            <person name="Kim J.M."/>
            <person name="Lee J.K."/>
            <person name="Baek J.H."/>
            <person name="Jeon C.O."/>
        </authorList>
    </citation>
    <scope>NUCLEOTIDE SEQUENCE</scope>
    <source>
        <strain evidence="9">KJ51-3</strain>
    </source>
</reference>
<dbReference type="Proteomes" id="UP001431181">
    <property type="component" value="Unassembled WGS sequence"/>
</dbReference>
<proteinExistence type="inferred from homology"/>
<sequence>MTFKLEKKILIIADDLTGALDAAAAFCSSSTKVVVAISVGALESCLGGDAHVVAVSTQSREVSPAEAYRRVKAVIEGCPNRMIFKKIDSRLKGNVVVELDALPNAPLLVAPALPSFGRYVESGYVMGFGVDAPLSIKEALAHHAQRSIIPDCDSDAALDIAVQNLPDDGILVGARGLAFALARHLGIEAAETLSLKGSIGIVIGSTDPITLTQLQALPDDLVNIIAAPSGVVGEGQPDHRVTLLQATPGKKRTREEVGRNLAHSFRPLAEKCENIVLSGGATAEAVLSELGVTKLLLEGELLSGIPVSQANGWRIVTKSGGFGDSSSLLNIIIGNR</sequence>
<evidence type="ECO:0000313" key="10">
    <source>
        <dbReference type="Proteomes" id="UP001431181"/>
    </source>
</evidence>